<feature type="compositionally biased region" description="Basic residues" evidence="1">
    <location>
        <begin position="1"/>
        <end position="13"/>
    </location>
</feature>
<feature type="compositionally biased region" description="Basic residues" evidence="1">
    <location>
        <begin position="69"/>
        <end position="92"/>
    </location>
</feature>
<feature type="region of interest" description="Disordered" evidence="1">
    <location>
        <begin position="218"/>
        <end position="242"/>
    </location>
</feature>
<feature type="compositionally biased region" description="Low complexity" evidence="1">
    <location>
        <begin position="29"/>
        <end position="38"/>
    </location>
</feature>
<feature type="region of interest" description="Disordered" evidence="1">
    <location>
        <begin position="142"/>
        <end position="195"/>
    </location>
</feature>
<name>A0A0A8Y383_ARUDO</name>
<reference evidence="2" key="1">
    <citation type="submission" date="2014-09" db="EMBL/GenBank/DDBJ databases">
        <authorList>
            <person name="Magalhaes I.L.F."/>
            <person name="Oliveira U."/>
            <person name="Santos F.R."/>
            <person name="Vidigal T.H.D.A."/>
            <person name="Brescovit A.D."/>
            <person name="Santos A.J."/>
        </authorList>
    </citation>
    <scope>NUCLEOTIDE SEQUENCE</scope>
    <source>
        <tissue evidence="2">Shoot tissue taken approximately 20 cm above the soil surface</tissue>
    </source>
</reference>
<feature type="compositionally biased region" description="Low complexity" evidence="1">
    <location>
        <begin position="179"/>
        <end position="192"/>
    </location>
</feature>
<feature type="compositionally biased region" description="Low complexity" evidence="1">
    <location>
        <begin position="142"/>
        <end position="170"/>
    </location>
</feature>
<feature type="compositionally biased region" description="Basic residues" evidence="1">
    <location>
        <begin position="99"/>
        <end position="109"/>
    </location>
</feature>
<organism evidence="2">
    <name type="scientific">Arundo donax</name>
    <name type="common">Giant reed</name>
    <name type="synonym">Donax arundinaceus</name>
    <dbReference type="NCBI Taxonomy" id="35708"/>
    <lineage>
        <taxon>Eukaryota</taxon>
        <taxon>Viridiplantae</taxon>
        <taxon>Streptophyta</taxon>
        <taxon>Embryophyta</taxon>
        <taxon>Tracheophyta</taxon>
        <taxon>Spermatophyta</taxon>
        <taxon>Magnoliopsida</taxon>
        <taxon>Liliopsida</taxon>
        <taxon>Poales</taxon>
        <taxon>Poaceae</taxon>
        <taxon>PACMAD clade</taxon>
        <taxon>Arundinoideae</taxon>
        <taxon>Arundineae</taxon>
        <taxon>Arundo</taxon>
    </lineage>
</organism>
<sequence>MTHSRSRGWRCRSHYCTSRSPDPLASATRPRPMLPMIMPRRRRRRRTPRRRGSRSPRLVGSIRSLLRAPGRRSRPTKYRQWHRPTQPRRRTRFSSPTGPRRRRGPRRSARCSPLFCGPSGRNSCSPRCWGWRTSRSCTSARRSWTGSSSSCAAAGRSQRGWSWSPSCSSARRPRRWRRTTTSSRGRSSGCASTPRCSRLCTASRCGCPQVRGARTAPARSSTTWRWTPKRWPTSRTSSTTCG</sequence>
<feature type="region of interest" description="Disordered" evidence="1">
    <location>
        <begin position="1"/>
        <end position="112"/>
    </location>
</feature>
<feature type="compositionally biased region" description="Low complexity" evidence="1">
    <location>
        <begin position="219"/>
        <end position="236"/>
    </location>
</feature>
<accession>A0A0A8Y383</accession>
<dbReference type="AlphaFoldDB" id="A0A0A8Y383"/>
<dbReference type="EMBL" id="GBRH01277651">
    <property type="protein sequence ID" value="JAD20244.1"/>
    <property type="molecule type" value="Transcribed_RNA"/>
</dbReference>
<reference evidence="2" key="2">
    <citation type="journal article" date="2015" name="Data Brief">
        <title>Shoot transcriptome of the giant reed, Arundo donax.</title>
        <authorList>
            <person name="Barrero R.A."/>
            <person name="Guerrero F.D."/>
            <person name="Moolhuijzen P."/>
            <person name="Goolsby J.A."/>
            <person name="Tidwell J."/>
            <person name="Bellgard S.E."/>
            <person name="Bellgard M.I."/>
        </authorList>
    </citation>
    <scope>NUCLEOTIDE SEQUENCE</scope>
    <source>
        <tissue evidence="2">Shoot tissue taken approximately 20 cm above the soil surface</tissue>
    </source>
</reference>
<proteinExistence type="predicted"/>
<feature type="compositionally biased region" description="Basic residues" evidence="1">
    <location>
        <begin position="39"/>
        <end position="54"/>
    </location>
</feature>
<evidence type="ECO:0000313" key="2">
    <source>
        <dbReference type="EMBL" id="JAD20244.1"/>
    </source>
</evidence>
<protein>
    <submittedName>
        <fullName evidence="2">Uncharacterized protein</fullName>
    </submittedName>
</protein>
<evidence type="ECO:0000256" key="1">
    <source>
        <dbReference type="SAM" id="MobiDB-lite"/>
    </source>
</evidence>